<feature type="transmembrane region" description="Helical" evidence="9">
    <location>
        <begin position="64"/>
        <end position="84"/>
    </location>
</feature>
<dbReference type="Proteomes" id="UP000236286">
    <property type="component" value="Unassembled WGS sequence"/>
</dbReference>
<keyword evidence="2 9" id="KW-1003">Cell membrane</keyword>
<keyword evidence="6 9" id="KW-0378">Hydrolase</keyword>
<evidence type="ECO:0000256" key="4">
    <source>
        <dbReference type="ARBA" id="ARBA00022692"/>
    </source>
</evidence>
<protein>
    <recommendedName>
        <fullName evidence="9">Lipoprotein signal peptidase</fullName>
        <ecNumber evidence="9">3.4.23.36</ecNumber>
    </recommendedName>
    <alternativeName>
        <fullName evidence="9">Prolipoprotein signal peptidase</fullName>
    </alternativeName>
    <alternativeName>
        <fullName evidence="9">Signal peptidase II</fullName>
        <shortName evidence="9">SPase II</shortName>
    </alternativeName>
</protein>
<name>A0A2J7TI40_METSI</name>
<keyword evidence="4 9" id="KW-0812">Transmembrane</keyword>
<feature type="transmembrane region" description="Helical" evidence="9">
    <location>
        <begin position="128"/>
        <end position="148"/>
    </location>
</feature>
<feature type="transmembrane region" description="Helical" evidence="9">
    <location>
        <begin position="91"/>
        <end position="108"/>
    </location>
</feature>
<dbReference type="EC" id="3.4.23.36" evidence="9"/>
<evidence type="ECO:0000256" key="9">
    <source>
        <dbReference type="HAMAP-Rule" id="MF_00161"/>
    </source>
</evidence>
<feature type="active site" evidence="9">
    <location>
        <position position="136"/>
    </location>
</feature>
<dbReference type="NCBIfam" id="TIGR00077">
    <property type="entry name" value="lspA"/>
    <property type="match status" value="1"/>
</dbReference>
<evidence type="ECO:0000256" key="8">
    <source>
        <dbReference type="ARBA" id="ARBA00023136"/>
    </source>
</evidence>
<evidence type="ECO:0000256" key="10">
    <source>
        <dbReference type="RuleBase" id="RU000594"/>
    </source>
</evidence>
<accession>A0A2J7TI40</accession>
<reference evidence="12 13" key="1">
    <citation type="submission" date="2017-10" db="EMBL/GenBank/DDBJ databases">
        <title>Genome announcement of Methylocella silvestris TVC from permafrost.</title>
        <authorList>
            <person name="Wang J."/>
            <person name="Geng K."/>
            <person name="Ul-Haque F."/>
            <person name="Crombie A.T."/>
            <person name="Street L.E."/>
            <person name="Wookey P.A."/>
            <person name="Murrell J.C."/>
            <person name="Pratscher J."/>
        </authorList>
    </citation>
    <scope>NUCLEOTIDE SEQUENCE [LARGE SCALE GENOMIC DNA]</scope>
    <source>
        <strain evidence="12 13">TVC</strain>
    </source>
</reference>
<evidence type="ECO:0000256" key="6">
    <source>
        <dbReference type="ARBA" id="ARBA00022801"/>
    </source>
</evidence>
<comment type="catalytic activity">
    <reaction evidence="9 10">
        <text>Release of signal peptides from bacterial membrane prolipoproteins. Hydrolyzes -Xaa-Yaa-Zaa-|-(S,diacylglyceryl)Cys-, in which Xaa is hydrophobic (preferably Leu), and Yaa (Ala or Ser) and Zaa (Gly or Ala) have small, neutral side chains.</text>
        <dbReference type="EC" id="3.4.23.36"/>
    </reaction>
</comment>
<sequence>MSPRVLGAIVAALTLAADQANKLWLIFVYGIEQRQPVALAPFFDVVYAKNPGISYSLLSARTDFQRYALLGLTLAATIFMILWLWRSTSKLIACALGFIIGGALGNAYDRAAYGFVADFYHFHVGSFSWYVFNLADAAIVAGVVLLIYDSLFSANSAGTGGKSRDEGASAL</sequence>
<keyword evidence="7 9" id="KW-1133">Transmembrane helix</keyword>
<dbReference type="PANTHER" id="PTHR33695">
    <property type="entry name" value="LIPOPROTEIN SIGNAL PEPTIDASE"/>
    <property type="match status" value="1"/>
</dbReference>
<proteinExistence type="inferred from homology"/>
<keyword evidence="3 9" id="KW-0645">Protease</keyword>
<dbReference type="PRINTS" id="PR00781">
    <property type="entry name" value="LIPOSIGPTASE"/>
</dbReference>
<comment type="subcellular location">
    <subcellularLocation>
        <location evidence="9">Cell membrane</location>
        <topology evidence="9">Multi-pass membrane protein</topology>
    </subcellularLocation>
</comment>
<comment type="caution">
    <text evidence="12">The sequence shown here is derived from an EMBL/GenBank/DDBJ whole genome shotgun (WGS) entry which is preliminary data.</text>
</comment>
<comment type="caution">
    <text evidence="9">Lacks conserved residue(s) required for the propagation of feature annotation.</text>
</comment>
<dbReference type="AlphaFoldDB" id="A0A2J7TI40"/>
<dbReference type="RefSeq" id="WP_102843290.1">
    <property type="nucleotide sequence ID" value="NZ_PDZR01000007.1"/>
</dbReference>
<keyword evidence="5 9" id="KW-0064">Aspartyl protease</keyword>
<dbReference type="GO" id="GO:0006508">
    <property type="term" value="P:proteolysis"/>
    <property type="evidence" value="ECO:0007669"/>
    <property type="project" value="UniProtKB-KW"/>
</dbReference>
<evidence type="ECO:0000313" key="12">
    <source>
        <dbReference type="EMBL" id="PNG26407.1"/>
    </source>
</evidence>
<dbReference type="GO" id="GO:0005886">
    <property type="term" value="C:plasma membrane"/>
    <property type="evidence" value="ECO:0007669"/>
    <property type="project" value="UniProtKB-SubCell"/>
</dbReference>
<dbReference type="InterPro" id="IPR001872">
    <property type="entry name" value="Peptidase_A8"/>
</dbReference>
<comment type="pathway">
    <text evidence="9">Protein modification; lipoprotein biosynthesis (signal peptide cleavage).</text>
</comment>
<feature type="active site" evidence="9">
    <location>
        <position position="118"/>
    </location>
</feature>
<evidence type="ECO:0000256" key="2">
    <source>
        <dbReference type="ARBA" id="ARBA00022475"/>
    </source>
</evidence>
<evidence type="ECO:0000256" key="11">
    <source>
        <dbReference type="RuleBase" id="RU004181"/>
    </source>
</evidence>
<dbReference type="EMBL" id="PDZR01000007">
    <property type="protein sequence ID" value="PNG26407.1"/>
    <property type="molecule type" value="Genomic_DNA"/>
</dbReference>
<organism evidence="12 13">
    <name type="scientific">Methylocella silvestris</name>
    <dbReference type="NCBI Taxonomy" id="199596"/>
    <lineage>
        <taxon>Bacteria</taxon>
        <taxon>Pseudomonadati</taxon>
        <taxon>Pseudomonadota</taxon>
        <taxon>Alphaproteobacteria</taxon>
        <taxon>Hyphomicrobiales</taxon>
        <taxon>Beijerinckiaceae</taxon>
        <taxon>Methylocella</taxon>
    </lineage>
</organism>
<gene>
    <name evidence="9" type="primary">lspA</name>
    <name evidence="12" type="ORF">CR492_08345</name>
</gene>
<evidence type="ECO:0000256" key="7">
    <source>
        <dbReference type="ARBA" id="ARBA00022989"/>
    </source>
</evidence>
<keyword evidence="8 9" id="KW-0472">Membrane</keyword>
<dbReference type="HAMAP" id="MF_00161">
    <property type="entry name" value="LspA"/>
    <property type="match status" value="1"/>
</dbReference>
<evidence type="ECO:0000256" key="3">
    <source>
        <dbReference type="ARBA" id="ARBA00022670"/>
    </source>
</evidence>
<dbReference type="PANTHER" id="PTHR33695:SF1">
    <property type="entry name" value="LIPOPROTEIN SIGNAL PEPTIDASE"/>
    <property type="match status" value="1"/>
</dbReference>
<dbReference type="GO" id="GO:0004190">
    <property type="term" value="F:aspartic-type endopeptidase activity"/>
    <property type="evidence" value="ECO:0007669"/>
    <property type="project" value="UniProtKB-UniRule"/>
</dbReference>
<dbReference type="OrthoDB" id="9810259at2"/>
<dbReference type="PROSITE" id="PS00855">
    <property type="entry name" value="SPASE_II"/>
    <property type="match status" value="1"/>
</dbReference>
<dbReference type="UniPathway" id="UPA00665"/>
<dbReference type="Pfam" id="PF01252">
    <property type="entry name" value="Peptidase_A8"/>
    <property type="match status" value="1"/>
</dbReference>
<evidence type="ECO:0000256" key="5">
    <source>
        <dbReference type="ARBA" id="ARBA00022750"/>
    </source>
</evidence>
<evidence type="ECO:0000256" key="1">
    <source>
        <dbReference type="ARBA" id="ARBA00006139"/>
    </source>
</evidence>
<evidence type="ECO:0000313" key="13">
    <source>
        <dbReference type="Proteomes" id="UP000236286"/>
    </source>
</evidence>
<comment type="similarity">
    <text evidence="1 9 11">Belongs to the peptidase A8 family.</text>
</comment>
<comment type="function">
    <text evidence="9 10">This protein specifically catalyzes the removal of signal peptides from prolipoproteins.</text>
</comment>